<protein>
    <recommendedName>
        <fullName evidence="2">DUF3168 domain-containing protein</fullName>
    </recommendedName>
</protein>
<sequence>MNVQEYLYGILAGVGETVYAYPSQWEHFPIISFYQRGGETSMNLNGAERLIRYSFQIDVWDKGETPQRMEATAQAAAAALTAAGLVRQFTADVPDKPGFFHKTMRFNGKIDQETGKVYGA</sequence>
<organism evidence="1">
    <name type="scientific">bioreactor metagenome</name>
    <dbReference type="NCBI Taxonomy" id="1076179"/>
    <lineage>
        <taxon>unclassified sequences</taxon>
        <taxon>metagenomes</taxon>
        <taxon>ecological metagenomes</taxon>
    </lineage>
</organism>
<accession>A0A645H6E3</accession>
<dbReference type="EMBL" id="VSSQ01086904">
    <property type="protein sequence ID" value="MPN34066.1"/>
    <property type="molecule type" value="Genomic_DNA"/>
</dbReference>
<dbReference type="AlphaFoldDB" id="A0A645H6E3"/>
<proteinExistence type="predicted"/>
<reference evidence="1" key="1">
    <citation type="submission" date="2019-08" db="EMBL/GenBank/DDBJ databases">
        <authorList>
            <person name="Kucharzyk K."/>
            <person name="Murdoch R.W."/>
            <person name="Higgins S."/>
            <person name="Loffler F."/>
        </authorList>
    </citation>
    <scope>NUCLEOTIDE SEQUENCE</scope>
</reference>
<evidence type="ECO:0000313" key="1">
    <source>
        <dbReference type="EMBL" id="MPN34066.1"/>
    </source>
</evidence>
<gene>
    <name evidence="1" type="ORF">SDC9_181558</name>
</gene>
<dbReference type="InterPro" id="IPR021508">
    <property type="entry name" value="Gp17-like"/>
</dbReference>
<evidence type="ECO:0008006" key="2">
    <source>
        <dbReference type="Google" id="ProtNLM"/>
    </source>
</evidence>
<name>A0A645H6E3_9ZZZZ</name>
<dbReference type="Pfam" id="PF11367">
    <property type="entry name" value="Tail_completion_gp17"/>
    <property type="match status" value="1"/>
</dbReference>
<comment type="caution">
    <text evidence="1">The sequence shown here is derived from an EMBL/GenBank/DDBJ whole genome shotgun (WGS) entry which is preliminary data.</text>
</comment>